<dbReference type="AlphaFoldDB" id="A0A1D6LEX7"/>
<gene>
    <name evidence="1" type="ORF">ZEAMMB73_Zm00001d035189</name>
</gene>
<proteinExistence type="predicted"/>
<accession>A0A1D6LEX7</accession>
<name>A0A1D6LEX7_MAIZE</name>
<protein>
    <submittedName>
        <fullName evidence="1">Uncharacterized protein</fullName>
    </submittedName>
</protein>
<dbReference type="EMBL" id="CM000782">
    <property type="protein sequence ID" value="AQK78497.1"/>
    <property type="molecule type" value="Genomic_DNA"/>
</dbReference>
<sequence length="135" mass="14978">MEGSPSRAQYQRRACCWAMGEAGSAMAMEELGEGAMGADPCCWRWKKGGAMGRELPAPAFNQRRGGEEKWRVGEGKERGGLPFIELELWTCQVAVSSGRWKNVDIGRPFLAFSVCFRTLVAVEDFFLDVHSTNLV</sequence>
<evidence type="ECO:0000313" key="1">
    <source>
        <dbReference type="EMBL" id="AQK78497.1"/>
    </source>
</evidence>
<reference evidence="1" key="1">
    <citation type="submission" date="2015-12" db="EMBL/GenBank/DDBJ databases">
        <title>Update maize B73 reference genome by single molecule sequencing technologies.</title>
        <authorList>
            <consortium name="Maize Genome Sequencing Project"/>
            <person name="Ware D."/>
        </authorList>
    </citation>
    <scope>NUCLEOTIDE SEQUENCE</scope>
    <source>
        <tissue evidence="1">Seedling</tissue>
    </source>
</reference>
<dbReference type="PaxDb" id="4577-GRMZM2G700863_P01"/>
<organism evidence="1">
    <name type="scientific">Zea mays</name>
    <name type="common">Maize</name>
    <dbReference type="NCBI Taxonomy" id="4577"/>
    <lineage>
        <taxon>Eukaryota</taxon>
        <taxon>Viridiplantae</taxon>
        <taxon>Streptophyta</taxon>
        <taxon>Embryophyta</taxon>
        <taxon>Tracheophyta</taxon>
        <taxon>Spermatophyta</taxon>
        <taxon>Magnoliopsida</taxon>
        <taxon>Liliopsida</taxon>
        <taxon>Poales</taxon>
        <taxon>Poaceae</taxon>
        <taxon>PACMAD clade</taxon>
        <taxon>Panicoideae</taxon>
        <taxon>Andropogonodae</taxon>
        <taxon>Andropogoneae</taxon>
        <taxon>Tripsacinae</taxon>
        <taxon>Zea</taxon>
    </lineage>
</organism>
<dbReference type="InParanoid" id="A0A1D6LEX7"/>